<dbReference type="AlphaFoldDB" id="K1WQM3"/>
<dbReference type="GO" id="GO:0016272">
    <property type="term" value="C:prefoldin complex"/>
    <property type="evidence" value="ECO:0007669"/>
    <property type="project" value="InterPro"/>
</dbReference>
<protein>
    <submittedName>
        <fullName evidence="5">Prefoldin subunit 2</fullName>
    </submittedName>
</protein>
<dbReference type="eggNOG" id="KOG4098">
    <property type="taxonomic scope" value="Eukaryota"/>
</dbReference>
<proteinExistence type="inferred from homology"/>
<keyword evidence="3" id="KW-0175">Coiled coil</keyword>
<dbReference type="InParanoid" id="K1WQM3"/>
<dbReference type="EMBL" id="AMBO01000256">
    <property type="protein sequence ID" value="EKD03349.1"/>
    <property type="molecule type" value="Genomic_DNA"/>
</dbReference>
<dbReference type="STRING" id="1220162.K1WQM3"/>
<dbReference type="FunCoup" id="K1WQM3">
    <property type="interactions" value="418"/>
</dbReference>
<feature type="region of interest" description="Disordered" evidence="4">
    <location>
        <begin position="1"/>
        <end position="21"/>
    </location>
</feature>
<reference evidence="5 6" key="1">
    <citation type="journal article" date="2012" name="Eukaryot. Cell">
        <title>Genome sequence of the Trichosporon asahii environmental strain CBS 8904.</title>
        <authorList>
            <person name="Yang R.Y."/>
            <person name="Li H.T."/>
            <person name="Zhu H."/>
            <person name="Zhou G.P."/>
            <person name="Wang M."/>
            <person name="Wang L."/>
        </authorList>
    </citation>
    <scope>NUCLEOTIDE SEQUENCE [LARGE SCALE GENOMIC DNA]</scope>
    <source>
        <strain evidence="5 6">CBS 8904</strain>
    </source>
</reference>
<dbReference type="OMA" id="DRYERKM"/>
<dbReference type="Pfam" id="PF01920">
    <property type="entry name" value="Prefoldin_2"/>
    <property type="match status" value="1"/>
</dbReference>
<comment type="similarity">
    <text evidence="1">Belongs to the prefoldin subunit beta family.</text>
</comment>
<accession>K1WQM3</accession>
<feature type="compositionally biased region" description="Low complexity" evidence="4">
    <location>
        <begin position="1"/>
        <end position="16"/>
    </location>
</feature>
<dbReference type="InterPro" id="IPR027235">
    <property type="entry name" value="PFD2"/>
</dbReference>
<evidence type="ECO:0000313" key="6">
    <source>
        <dbReference type="Proteomes" id="UP000006757"/>
    </source>
</evidence>
<dbReference type="Gene3D" id="1.10.287.370">
    <property type="match status" value="1"/>
</dbReference>
<dbReference type="CDD" id="cd23163">
    <property type="entry name" value="Prefoldin_2"/>
    <property type="match status" value="1"/>
</dbReference>
<dbReference type="OrthoDB" id="29646at2759"/>
<evidence type="ECO:0000256" key="4">
    <source>
        <dbReference type="SAM" id="MobiDB-lite"/>
    </source>
</evidence>
<dbReference type="GO" id="GO:0006457">
    <property type="term" value="P:protein folding"/>
    <property type="evidence" value="ECO:0007669"/>
    <property type="project" value="InterPro"/>
</dbReference>
<gene>
    <name evidence="5" type="ORF">A1Q2_02329</name>
</gene>
<feature type="coiled-coil region" evidence="3">
    <location>
        <begin position="28"/>
        <end position="55"/>
    </location>
</feature>
<evidence type="ECO:0000256" key="2">
    <source>
        <dbReference type="ARBA" id="ARBA00023186"/>
    </source>
</evidence>
<dbReference type="InterPro" id="IPR009053">
    <property type="entry name" value="Prefoldin"/>
</dbReference>
<dbReference type="InterPro" id="IPR002777">
    <property type="entry name" value="PFD_beta-like"/>
</dbReference>
<dbReference type="GO" id="GO:0051082">
    <property type="term" value="F:unfolded protein binding"/>
    <property type="evidence" value="ECO:0007669"/>
    <property type="project" value="InterPro"/>
</dbReference>
<sequence>MATTASSSAAGAASGSKQLDPQQIQVQFQRYRTELQSLAQKIGELESEMEEHARSKDWRSGGLPQMAFLHFWMATLTPTAHPNLFSGRSSLRQANSSLVLSTLKPLVTSDPERKCFRLIGGVLVQRTVKDVVPALETNYAGIKEVLETLVKTYKGKEEEFASFQREHKIVPLRILHTGSGSLPAVGLEWNSALEGEALKIEQRANEQMPGRQ</sequence>
<organism evidence="5 6">
    <name type="scientific">Trichosporon asahii var. asahii (strain CBS 8904)</name>
    <name type="common">Yeast</name>
    <dbReference type="NCBI Taxonomy" id="1220162"/>
    <lineage>
        <taxon>Eukaryota</taxon>
        <taxon>Fungi</taxon>
        <taxon>Dikarya</taxon>
        <taxon>Basidiomycota</taxon>
        <taxon>Agaricomycotina</taxon>
        <taxon>Tremellomycetes</taxon>
        <taxon>Trichosporonales</taxon>
        <taxon>Trichosporonaceae</taxon>
        <taxon>Trichosporon</taxon>
    </lineage>
</organism>
<comment type="caution">
    <text evidence="5">The sequence shown here is derived from an EMBL/GenBank/DDBJ whole genome shotgun (WGS) entry which is preliminary data.</text>
</comment>
<keyword evidence="6" id="KW-1185">Reference proteome</keyword>
<evidence type="ECO:0000256" key="3">
    <source>
        <dbReference type="SAM" id="Coils"/>
    </source>
</evidence>
<dbReference type="PANTHER" id="PTHR13303">
    <property type="entry name" value="PREFOLDIN SUBUNIT 2"/>
    <property type="match status" value="1"/>
</dbReference>
<dbReference type="SUPFAM" id="SSF46579">
    <property type="entry name" value="Prefoldin"/>
    <property type="match status" value="1"/>
</dbReference>
<evidence type="ECO:0000313" key="5">
    <source>
        <dbReference type="EMBL" id="EKD03349.1"/>
    </source>
</evidence>
<keyword evidence="2" id="KW-0143">Chaperone</keyword>
<dbReference type="Proteomes" id="UP000006757">
    <property type="component" value="Unassembled WGS sequence"/>
</dbReference>
<dbReference type="HOGENOM" id="CLU_113004_2_0_1"/>
<evidence type="ECO:0000256" key="1">
    <source>
        <dbReference type="ARBA" id="ARBA00008045"/>
    </source>
</evidence>
<name>K1WQM3_TRIAC</name>